<dbReference type="EMBL" id="BAAABX010000032">
    <property type="protein sequence ID" value="GAA0406518.1"/>
    <property type="molecule type" value="Genomic_DNA"/>
</dbReference>
<reference evidence="2 3" key="1">
    <citation type="journal article" date="2019" name="Int. J. Syst. Evol. Microbiol.">
        <title>The Global Catalogue of Microorganisms (GCM) 10K type strain sequencing project: providing services to taxonomists for standard genome sequencing and annotation.</title>
        <authorList>
            <consortium name="The Broad Institute Genomics Platform"/>
            <consortium name="The Broad Institute Genome Sequencing Center for Infectious Disease"/>
            <person name="Wu L."/>
            <person name="Ma J."/>
        </authorList>
    </citation>
    <scope>NUCLEOTIDE SEQUENCE [LARGE SCALE GENOMIC DNA]</scope>
    <source>
        <strain evidence="2 3">JCM 4788</strain>
    </source>
</reference>
<dbReference type="RefSeq" id="WP_344024109.1">
    <property type="nucleotide sequence ID" value="NZ_BAAABX010000032.1"/>
</dbReference>
<keyword evidence="1" id="KW-1133">Transmembrane helix</keyword>
<organism evidence="2 3">
    <name type="scientific">Streptomyces luteireticuli</name>
    <dbReference type="NCBI Taxonomy" id="173858"/>
    <lineage>
        <taxon>Bacteria</taxon>
        <taxon>Bacillati</taxon>
        <taxon>Actinomycetota</taxon>
        <taxon>Actinomycetes</taxon>
        <taxon>Kitasatosporales</taxon>
        <taxon>Streptomycetaceae</taxon>
        <taxon>Streptomyces</taxon>
    </lineage>
</organism>
<feature type="transmembrane region" description="Helical" evidence="1">
    <location>
        <begin position="132"/>
        <end position="150"/>
    </location>
</feature>
<comment type="caution">
    <text evidence="2">The sequence shown here is derived from an EMBL/GenBank/DDBJ whole genome shotgun (WGS) entry which is preliminary data.</text>
</comment>
<accession>A0ABN0YRD4</accession>
<feature type="transmembrane region" description="Helical" evidence="1">
    <location>
        <begin position="96"/>
        <end position="120"/>
    </location>
</feature>
<keyword evidence="1" id="KW-0472">Membrane</keyword>
<evidence type="ECO:0000313" key="2">
    <source>
        <dbReference type="EMBL" id="GAA0406518.1"/>
    </source>
</evidence>
<evidence type="ECO:0000313" key="3">
    <source>
        <dbReference type="Proteomes" id="UP001500879"/>
    </source>
</evidence>
<dbReference type="Proteomes" id="UP001500879">
    <property type="component" value="Unassembled WGS sequence"/>
</dbReference>
<protein>
    <submittedName>
        <fullName evidence="2">Uncharacterized protein</fullName>
    </submittedName>
</protein>
<keyword evidence="3" id="KW-1185">Reference proteome</keyword>
<proteinExistence type="predicted"/>
<feature type="transmembrane region" description="Helical" evidence="1">
    <location>
        <begin position="34"/>
        <end position="53"/>
    </location>
</feature>
<sequence>MAETTGPEQAPTAVTRDAHWWKPWSWDPRIRWRLLIWLFGGVAAELLPVWIRLLSTGKESHIEEILRGADVPMAAAVLCAASLVERVGRGVEKYDSLALLSIILGVGGVFVNAVYAHQVINSPASGAQGEAVPAFIFALAAAIGCVATGVE</sequence>
<gene>
    <name evidence="2" type="ORF">GCM10010357_29350</name>
</gene>
<keyword evidence="1" id="KW-0812">Transmembrane</keyword>
<name>A0ABN0YRD4_9ACTN</name>
<evidence type="ECO:0000256" key="1">
    <source>
        <dbReference type="SAM" id="Phobius"/>
    </source>
</evidence>
<feature type="transmembrane region" description="Helical" evidence="1">
    <location>
        <begin position="65"/>
        <end position="84"/>
    </location>
</feature>